<dbReference type="PANTHER" id="PTHR36394:SF1">
    <property type="entry name" value="OS01G0277700 PROTEIN"/>
    <property type="match status" value="1"/>
</dbReference>
<dbReference type="AlphaFoldDB" id="H5SHD1"/>
<feature type="transmembrane region" description="Helical" evidence="1">
    <location>
        <begin position="79"/>
        <end position="96"/>
    </location>
</feature>
<keyword evidence="1" id="KW-0812">Transmembrane</keyword>
<feature type="transmembrane region" description="Helical" evidence="1">
    <location>
        <begin position="116"/>
        <end position="137"/>
    </location>
</feature>
<evidence type="ECO:0000313" key="2">
    <source>
        <dbReference type="EMBL" id="BAL55567.1"/>
    </source>
</evidence>
<name>H5SHD1_9BACT</name>
<reference evidence="2" key="1">
    <citation type="journal article" date="2005" name="Environ. Microbiol.">
        <title>Genetic and functional properties of uncultivated thermophilic crenarchaeotes from a subsurface gold mine as revealed by analysis of genome fragments.</title>
        <authorList>
            <person name="Nunoura T."/>
            <person name="Hirayama H."/>
            <person name="Takami H."/>
            <person name="Oida H."/>
            <person name="Nishi S."/>
            <person name="Shimamura S."/>
            <person name="Suzuki Y."/>
            <person name="Inagaki F."/>
            <person name="Takai K."/>
            <person name="Nealson K.H."/>
            <person name="Horikoshi K."/>
        </authorList>
    </citation>
    <scope>NUCLEOTIDE SEQUENCE</scope>
</reference>
<feature type="transmembrane region" description="Helical" evidence="1">
    <location>
        <begin position="40"/>
        <end position="67"/>
    </location>
</feature>
<evidence type="ECO:0000256" key="1">
    <source>
        <dbReference type="SAM" id="Phobius"/>
    </source>
</evidence>
<dbReference type="EMBL" id="AP011720">
    <property type="protein sequence ID" value="BAL55567.1"/>
    <property type="molecule type" value="Genomic_DNA"/>
</dbReference>
<sequence length="204" mass="21696">MWPLVVSTVGVAVVHALAPDHWVPFVAIGRAQDWSVRKLVLVTVLAGIGHVGSSIVLGLIGLALGFLLQGVQAFESARGEVAGLILIGFGLAYAVWGLKQARHEHRPIEKSQIVTVWTLIAIFVLGPCEPLIPLMLLAAQHGWAAVWIVSVLFSVATLAMMVGQALLAYLGVRLLATERLERWTHALAGALIALTGLLVMALGI</sequence>
<gene>
    <name evidence="2" type="ORF">HGMM_F28H07C41</name>
</gene>
<feature type="transmembrane region" description="Helical" evidence="1">
    <location>
        <begin position="183"/>
        <end position="203"/>
    </location>
</feature>
<reference evidence="2" key="2">
    <citation type="journal article" date="2012" name="PLoS ONE">
        <title>A Deeply Branching Thermophilic Bacterium with an Ancient Acetyl-CoA Pathway Dominates a Subsurface Ecosystem.</title>
        <authorList>
            <person name="Takami H."/>
            <person name="Noguchi H."/>
            <person name="Takaki Y."/>
            <person name="Uchiyama I."/>
            <person name="Toyoda A."/>
            <person name="Nishi S."/>
            <person name="Chee G.-J."/>
            <person name="Arai W."/>
            <person name="Nunoura T."/>
            <person name="Itoh T."/>
            <person name="Hattori M."/>
            <person name="Takai K."/>
        </authorList>
    </citation>
    <scope>NUCLEOTIDE SEQUENCE</scope>
</reference>
<feature type="transmembrane region" description="Helical" evidence="1">
    <location>
        <begin position="144"/>
        <end position="171"/>
    </location>
</feature>
<organism evidence="2">
    <name type="scientific">uncultured Acetothermia bacterium</name>
    <dbReference type="NCBI Taxonomy" id="236499"/>
    <lineage>
        <taxon>Bacteria</taxon>
        <taxon>Candidatus Bipolaricaulota</taxon>
        <taxon>environmental samples</taxon>
    </lineage>
</organism>
<accession>H5SHD1</accession>
<protein>
    <submittedName>
        <fullName evidence="2">Hypothetical conserved protein</fullName>
    </submittedName>
</protein>
<proteinExistence type="predicted"/>
<keyword evidence="1" id="KW-1133">Transmembrane helix</keyword>
<dbReference type="PANTHER" id="PTHR36394">
    <property type="entry name" value="OS01G0277700 PROTEIN"/>
    <property type="match status" value="1"/>
</dbReference>
<keyword evidence="1" id="KW-0472">Membrane</keyword>